<dbReference type="OrthoDB" id="5962859at2759"/>
<dbReference type="Gene3D" id="2.10.60.10">
    <property type="entry name" value="CD59"/>
    <property type="match status" value="1"/>
</dbReference>
<dbReference type="PANTHER" id="PTHR47613">
    <property type="entry name" value="SPERM ACROSOME MEMBRANE-ASSOCIATED PROTEIN 4"/>
    <property type="match status" value="1"/>
</dbReference>
<accession>A0A8C1Y0Y5</accession>
<gene>
    <name evidence="11 13" type="primary">LOC109076104</name>
</gene>
<keyword evidence="2" id="KW-1003">Cell membrane</keyword>
<keyword evidence="3" id="KW-0336">GPI-anchor</keyword>
<dbReference type="Ensembl" id="ENSCCRT00015091764.1">
    <property type="protein sequence ID" value="ENSCCRP00015088897.1"/>
    <property type="gene ID" value="ENSCCRG00015035873.1"/>
</dbReference>
<dbReference type="SMART" id="SM00134">
    <property type="entry name" value="LU"/>
    <property type="match status" value="1"/>
</dbReference>
<dbReference type="GO" id="GO:0035036">
    <property type="term" value="P:sperm-egg recognition"/>
    <property type="evidence" value="ECO:0007669"/>
    <property type="project" value="TreeGrafter"/>
</dbReference>
<comment type="similarity">
    <text evidence="9">Belongs to the SPACA4/bouncer family.</text>
</comment>
<comment type="subcellular location">
    <subcellularLocation>
        <location evidence="1">Cell membrane</location>
        <topology evidence="1">Lipid-anchor</topology>
        <topology evidence="1">GPI-anchor</topology>
    </subcellularLocation>
</comment>
<reference evidence="11" key="2">
    <citation type="submission" date="2025-05" db="UniProtKB">
        <authorList>
            <consortium name="Ensembl"/>
        </authorList>
    </citation>
    <scope>IDENTIFICATION</scope>
</reference>
<evidence type="ECO:0000313" key="12">
    <source>
        <dbReference type="Proteomes" id="UP000694700"/>
    </source>
</evidence>
<evidence type="ECO:0000256" key="5">
    <source>
        <dbReference type="ARBA" id="ARBA00023136"/>
    </source>
</evidence>
<keyword evidence="7" id="KW-0325">Glycoprotein</keyword>
<protein>
    <submittedName>
        <fullName evidence="11 13">Sperm acrosome membrane-associated protein 4-like</fullName>
    </submittedName>
</protein>
<sequence length="135" mass="15005">MALSTFKTHLNMRGNIFTAFALVMTLFCLGQTLECFRCELGFWDLCYTTKTNCSDRDELCYVGTGKAASVLDIKVKGCLPMEKCNKTTVVEFLANKTLYTLETTCCEEDLCNAGPSIQLSLVPLLLTVLLIADMF</sequence>
<evidence type="ECO:0000259" key="10">
    <source>
        <dbReference type="SMART" id="SM00134"/>
    </source>
</evidence>
<dbReference type="Proteomes" id="UP001155660">
    <property type="component" value="Chromosome B16"/>
</dbReference>
<keyword evidence="5" id="KW-0472">Membrane</keyword>
<proteinExistence type="inferred from homology"/>
<dbReference type="Pfam" id="PF00021">
    <property type="entry name" value="UPAR_LY6"/>
    <property type="match status" value="1"/>
</dbReference>
<evidence type="ECO:0000256" key="8">
    <source>
        <dbReference type="ARBA" id="ARBA00023288"/>
    </source>
</evidence>
<dbReference type="PANTHER" id="PTHR47613:SF1">
    <property type="entry name" value="SPERM ACROSOME MEMBRANE-ASSOCIATED PROTEIN 4"/>
    <property type="match status" value="1"/>
</dbReference>
<dbReference type="GO" id="GO:0005886">
    <property type="term" value="C:plasma membrane"/>
    <property type="evidence" value="ECO:0007669"/>
    <property type="project" value="UniProtKB-SubCell"/>
</dbReference>
<organism evidence="11 12">
    <name type="scientific">Cyprinus carpio</name>
    <name type="common">Common carp</name>
    <dbReference type="NCBI Taxonomy" id="7962"/>
    <lineage>
        <taxon>Eukaryota</taxon>
        <taxon>Metazoa</taxon>
        <taxon>Chordata</taxon>
        <taxon>Craniata</taxon>
        <taxon>Vertebrata</taxon>
        <taxon>Euteleostomi</taxon>
        <taxon>Actinopterygii</taxon>
        <taxon>Neopterygii</taxon>
        <taxon>Teleostei</taxon>
        <taxon>Ostariophysi</taxon>
        <taxon>Cypriniformes</taxon>
        <taxon>Cyprinidae</taxon>
        <taxon>Cyprininae</taxon>
        <taxon>Cyprinus</taxon>
    </lineage>
</organism>
<dbReference type="SUPFAM" id="SSF57302">
    <property type="entry name" value="Snake toxin-like"/>
    <property type="match status" value="1"/>
</dbReference>
<evidence type="ECO:0000256" key="9">
    <source>
        <dbReference type="ARBA" id="ARBA00029446"/>
    </source>
</evidence>
<dbReference type="RefSeq" id="XP_018947454.1">
    <property type="nucleotide sequence ID" value="XM_019091909.2"/>
</dbReference>
<feature type="domain" description="UPAR/Ly6" evidence="10">
    <location>
        <begin position="33"/>
        <end position="120"/>
    </location>
</feature>
<dbReference type="KEGG" id="ccar:109076104"/>
<evidence type="ECO:0000256" key="4">
    <source>
        <dbReference type="ARBA" id="ARBA00022729"/>
    </source>
</evidence>
<keyword evidence="8" id="KW-0449">Lipoprotein</keyword>
<dbReference type="GeneID" id="109076104"/>
<dbReference type="InterPro" id="IPR045860">
    <property type="entry name" value="Snake_toxin-like_sf"/>
</dbReference>
<dbReference type="InterPro" id="IPR016054">
    <property type="entry name" value="LY6_UPA_recep-like"/>
</dbReference>
<dbReference type="Proteomes" id="UP000694700">
    <property type="component" value="Unplaced"/>
</dbReference>
<keyword evidence="4" id="KW-0732">Signal</keyword>
<evidence type="ECO:0000313" key="11">
    <source>
        <dbReference type="Ensembl" id="ENSCCRP00015088897.1"/>
    </source>
</evidence>
<dbReference type="InterPro" id="IPR046354">
    <property type="entry name" value="SPACA4/Bouncer"/>
</dbReference>
<dbReference type="AlphaFoldDB" id="A0A8C1Y0Y5"/>
<keyword evidence="6" id="KW-1015">Disulfide bond</keyword>
<evidence type="ECO:0000256" key="6">
    <source>
        <dbReference type="ARBA" id="ARBA00023157"/>
    </source>
</evidence>
<evidence type="ECO:0000256" key="1">
    <source>
        <dbReference type="ARBA" id="ARBA00004609"/>
    </source>
</evidence>
<evidence type="ECO:0000313" key="13">
    <source>
        <dbReference type="RefSeq" id="XP_018947454.1"/>
    </source>
</evidence>
<evidence type="ECO:0000256" key="7">
    <source>
        <dbReference type="ARBA" id="ARBA00023180"/>
    </source>
</evidence>
<dbReference type="GO" id="GO:0098552">
    <property type="term" value="C:side of membrane"/>
    <property type="evidence" value="ECO:0007669"/>
    <property type="project" value="UniProtKB-KW"/>
</dbReference>
<evidence type="ECO:0000256" key="2">
    <source>
        <dbReference type="ARBA" id="ARBA00022475"/>
    </source>
</evidence>
<reference evidence="13" key="1">
    <citation type="submission" date="2025-04" db="UniProtKB">
        <authorList>
            <consortium name="RefSeq"/>
        </authorList>
    </citation>
    <scope>IDENTIFICATION</scope>
    <source>
        <tissue evidence="13">Muscle</tissue>
    </source>
</reference>
<name>A0A8C1Y0Y5_CYPCA</name>
<evidence type="ECO:0000256" key="3">
    <source>
        <dbReference type="ARBA" id="ARBA00022622"/>
    </source>
</evidence>